<gene>
    <name evidence="2" type="ordered locus">Pisl_0238</name>
</gene>
<dbReference type="NCBIfam" id="TIGR01439">
    <property type="entry name" value="lp_hng_hel_AbrB"/>
    <property type="match status" value="1"/>
</dbReference>
<keyword evidence="3" id="KW-1185">Reference proteome</keyword>
<dbReference type="eggNOG" id="arCOG00825">
    <property type="taxonomic scope" value="Archaea"/>
</dbReference>
<accession>A1RR36</accession>
<protein>
    <submittedName>
        <fullName evidence="2">Transcriptional regulator, AbrB family</fullName>
    </submittedName>
</protein>
<organism evidence="2 3">
    <name type="scientific">Pyrobaculum islandicum (strain DSM 4184 / JCM 9189 / GEO3)</name>
    <dbReference type="NCBI Taxonomy" id="384616"/>
    <lineage>
        <taxon>Archaea</taxon>
        <taxon>Thermoproteota</taxon>
        <taxon>Thermoprotei</taxon>
        <taxon>Thermoproteales</taxon>
        <taxon>Thermoproteaceae</taxon>
        <taxon>Pyrobaculum</taxon>
    </lineage>
</organism>
<dbReference type="Gene3D" id="2.10.260.10">
    <property type="match status" value="1"/>
</dbReference>
<proteinExistence type="predicted"/>
<evidence type="ECO:0000259" key="1">
    <source>
        <dbReference type="PROSITE" id="PS51740"/>
    </source>
</evidence>
<dbReference type="EMBL" id="CP000504">
    <property type="protein sequence ID" value="ABL87418.1"/>
    <property type="molecule type" value="Genomic_DNA"/>
</dbReference>
<dbReference type="Pfam" id="PF04014">
    <property type="entry name" value="MazE_antitoxin"/>
    <property type="match status" value="1"/>
</dbReference>
<dbReference type="InterPro" id="IPR037914">
    <property type="entry name" value="SpoVT-AbrB_sf"/>
</dbReference>
<dbReference type="HOGENOM" id="CLU_158484_6_0_2"/>
<dbReference type="AlphaFoldDB" id="A1RR36"/>
<name>A1RR36_PYRIL</name>
<dbReference type="Proteomes" id="UP000002595">
    <property type="component" value="Chromosome"/>
</dbReference>
<sequence length="114" mass="12750">MQQAGLAKALVYPKPIVKLINMRFNFTVTERGTSRAVLRVYKKGIVALPKALREEVGIKEGEEVVAEVVGGAIVLRPLKPRVVDVSPEEVENAVKEEKEEWDRRLDALRKEVGT</sequence>
<dbReference type="InterPro" id="IPR007159">
    <property type="entry name" value="SpoVT-AbrB_dom"/>
</dbReference>
<evidence type="ECO:0000313" key="2">
    <source>
        <dbReference type="EMBL" id="ABL87418.1"/>
    </source>
</evidence>
<feature type="domain" description="SpoVT-AbrB" evidence="1">
    <location>
        <begin position="35"/>
        <end position="80"/>
    </location>
</feature>
<dbReference type="PROSITE" id="PS51740">
    <property type="entry name" value="SPOVT_ABRB"/>
    <property type="match status" value="1"/>
</dbReference>
<dbReference type="SUPFAM" id="SSF89447">
    <property type="entry name" value="AbrB/MazE/MraZ-like"/>
    <property type="match status" value="1"/>
</dbReference>
<dbReference type="GO" id="GO:0003677">
    <property type="term" value="F:DNA binding"/>
    <property type="evidence" value="ECO:0007669"/>
    <property type="project" value="InterPro"/>
</dbReference>
<dbReference type="SMART" id="SM00966">
    <property type="entry name" value="SpoVT_AbrB"/>
    <property type="match status" value="1"/>
</dbReference>
<reference evidence="2" key="1">
    <citation type="submission" date="2006-12" db="EMBL/GenBank/DDBJ databases">
        <title>Complete sequence of Pyrobaculum islandicum DSM 4184.</title>
        <authorList>
            <person name="Copeland A."/>
            <person name="Lucas S."/>
            <person name="Lapidus A."/>
            <person name="Barry K."/>
            <person name="Detter J.C."/>
            <person name="Glavina del Rio T."/>
            <person name="Dalin E."/>
            <person name="Tice H."/>
            <person name="Pitluck S."/>
            <person name="Meincke L."/>
            <person name="Brettin T."/>
            <person name="Bruce D."/>
            <person name="Han C."/>
            <person name="Tapia R."/>
            <person name="Gilna P."/>
            <person name="Schmutz J."/>
            <person name="Larimer F."/>
            <person name="Land M."/>
            <person name="Hauser L."/>
            <person name="Kyrpides N."/>
            <person name="Mikhailova N."/>
            <person name="Cozen A.E."/>
            <person name="Fitz-Gibbon S.T."/>
            <person name="House C.H."/>
            <person name="Saltikov C."/>
            <person name="Lowe T."/>
            <person name="Richardson P."/>
        </authorList>
    </citation>
    <scope>NUCLEOTIDE SEQUENCE [LARGE SCALE GENOMIC DNA]</scope>
    <source>
        <strain evidence="2">DSM 4184</strain>
    </source>
</reference>
<evidence type="ECO:0000313" key="3">
    <source>
        <dbReference type="Proteomes" id="UP000002595"/>
    </source>
</evidence>
<dbReference type="KEGG" id="pis:Pisl_0238"/>